<dbReference type="Pfam" id="PF00353">
    <property type="entry name" value="HemolysinCabind"/>
    <property type="match status" value="1"/>
</dbReference>
<evidence type="ECO:0000313" key="4">
    <source>
        <dbReference type="Proteomes" id="UP000614424"/>
    </source>
</evidence>
<dbReference type="EMBL" id="JACNJZ010000085">
    <property type="protein sequence ID" value="MBC8317403.1"/>
    <property type="molecule type" value="Genomic_DNA"/>
</dbReference>
<dbReference type="InterPro" id="IPR001343">
    <property type="entry name" value="Hemolysn_Ca-bd"/>
</dbReference>
<gene>
    <name evidence="3" type="ORF">H8E41_05820</name>
</gene>
<reference evidence="3 4" key="1">
    <citation type="submission" date="2020-08" db="EMBL/GenBank/DDBJ databases">
        <title>Bridging the membrane lipid divide: bacteria of the FCB group superphylum have the potential to synthesize archaeal ether lipids.</title>
        <authorList>
            <person name="Villanueva L."/>
            <person name="Von Meijenfeldt F.A.B."/>
            <person name="Westbye A.B."/>
            <person name="Yadav S."/>
            <person name="Hopmans E.C."/>
            <person name="Dutilh B.E."/>
            <person name="Sinninghe Damste J.S."/>
        </authorList>
    </citation>
    <scope>NUCLEOTIDE SEQUENCE [LARGE SCALE GENOMIC DNA]</scope>
    <source>
        <strain evidence="3">NIOZ-UU47</strain>
    </source>
</reference>
<dbReference type="SUPFAM" id="SSF51120">
    <property type="entry name" value="beta-Roll"/>
    <property type="match status" value="1"/>
</dbReference>
<dbReference type="Proteomes" id="UP000614424">
    <property type="component" value="Unassembled WGS sequence"/>
</dbReference>
<feature type="compositionally biased region" description="Low complexity" evidence="1">
    <location>
        <begin position="172"/>
        <end position="181"/>
    </location>
</feature>
<accession>A0A8J6NEX7</accession>
<dbReference type="InterPro" id="IPR025193">
    <property type="entry name" value="DUF4114"/>
</dbReference>
<dbReference type="Pfam" id="PF13448">
    <property type="entry name" value="DUF4114"/>
    <property type="match status" value="1"/>
</dbReference>
<dbReference type="AlphaFoldDB" id="A0A8J6NEX7"/>
<dbReference type="Gene3D" id="2.60.40.2030">
    <property type="match status" value="1"/>
</dbReference>
<feature type="domain" description="DUF4114" evidence="2">
    <location>
        <begin position="389"/>
        <end position="448"/>
    </location>
</feature>
<protein>
    <submittedName>
        <fullName evidence="3">DUF4114 domain-containing protein</fullName>
    </submittedName>
</protein>
<proteinExistence type="predicted"/>
<evidence type="ECO:0000313" key="3">
    <source>
        <dbReference type="EMBL" id="MBC8317403.1"/>
    </source>
</evidence>
<dbReference type="SUPFAM" id="SSF141072">
    <property type="entry name" value="CalX-like"/>
    <property type="match status" value="1"/>
</dbReference>
<evidence type="ECO:0000259" key="2">
    <source>
        <dbReference type="Pfam" id="PF13448"/>
    </source>
</evidence>
<feature type="region of interest" description="Disordered" evidence="1">
    <location>
        <begin position="161"/>
        <end position="181"/>
    </location>
</feature>
<organism evidence="3 4">
    <name type="scientific">Candidatus Desulfobia pelagia</name>
    <dbReference type="NCBI Taxonomy" id="2841692"/>
    <lineage>
        <taxon>Bacteria</taxon>
        <taxon>Pseudomonadati</taxon>
        <taxon>Thermodesulfobacteriota</taxon>
        <taxon>Desulfobulbia</taxon>
        <taxon>Desulfobulbales</taxon>
        <taxon>Desulfobulbaceae</taxon>
        <taxon>Candidatus Desulfobia</taxon>
    </lineage>
</organism>
<comment type="caution">
    <text evidence="3">The sequence shown here is derived from an EMBL/GenBank/DDBJ whole genome shotgun (WGS) entry which is preliminary data.</text>
</comment>
<evidence type="ECO:0000256" key="1">
    <source>
        <dbReference type="SAM" id="MobiDB-lite"/>
    </source>
</evidence>
<dbReference type="InterPro" id="IPR011049">
    <property type="entry name" value="Serralysin-like_metalloprot_C"/>
</dbReference>
<name>A0A8J6NEX7_9BACT</name>
<dbReference type="InterPro" id="IPR038081">
    <property type="entry name" value="CalX-like_sf"/>
</dbReference>
<dbReference type="GO" id="GO:0005509">
    <property type="term" value="F:calcium ion binding"/>
    <property type="evidence" value="ECO:0007669"/>
    <property type="project" value="InterPro"/>
</dbReference>
<sequence length="1020" mass="106217">SLTTGGNFEDLDTSDTARITIDDTLDITYASITGPPSVVEGDTTGMYTVTLTNAYNAMPENDVTVKFSYTGSATDGSDYTGVGSVIIPQGTFSKTFTIDTIDDFLDEGPESIKITITDVTGGNFESIVPHPTEGSFTTTIIDNIPPEVGSDTVRLSEEGLPDANPDAYGSDDTTNATTKTGTITINDADNDTLTISLGDPTNQLTSGGQPLSWGGNGPVDGSSYTLVGSVGTTKIITITIDTQGNYTVTQTGSIDHLTANVEDDLSFDIPINVNDGTTTSTGTLSVTIEDDSPTIETIGNLHFVSEFAGYDNAVGTYELDGNGNPINAKIIIESTNDLVGGNMGTNDQLIGAHNVETKLFIIANGGIISNLGSADLAINPDGTLLINGVAASNDVFYMDPALNADGEEHFKDENGTFINSVPPEGGEIHIEDLFHTGDADYNDVVLRFEKLQATVDEANLPDGTNPDTPALTIEGNLLTGAGAGFLAISIGADFNGSSLTVTSGIITKTVYFDGDPNSSGNITVASDVGDLTVRGDGSWSYTLRENTLTHLDNDPGGIDVISDGDSDRGVDDQVQDIFDFLVTDGDGDTASTQFFVNINDDGPVAGDPQDAILAHEVFNTVTGDLNIDFGADGPSTIINSLQLTGKTSVDGSGDATLYVTDNSGNILTSQGSKLVYHDDSNGGLIAKAIDTGIEVFSVTVDPVTKTYTVTLTGTLDGAEQTYTNLTTGGIKSGIGDDYDFYTGNDNDNNGLGDIRIHITGTDAYGDPGEVNSSQQGLGINNNWVDNLKPPQEAGPQDNPDSETVYMTFTDTTPADANAPSYNLTAADITVGSLNSSETASWTTYNTNGEYDPTNWTEVNAGSATGIAKSDTTFTVDGGIDPATGQPLTFNAIMLQAGDGDDYRILEITTYSPSLGNDIDLTYDLQITDGDGDTAASSFDVTFDADGNITGTEANEVISGSSLANTISGGGGQDVIYGGDGNDTIFAQDGEADMISGGDGCDTIDMDISLDTLIDDFDTIV</sequence>
<feature type="non-terminal residue" evidence="3">
    <location>
        <position position="1"/>
    </location>
</feature>